<dbReference type="OrthoDB" id="482707at2"/>
<evidence type="ECO:0000313" key="1">
    <source>
        <dbReference type="EMBL" id="ATZ27264.1"/>
    </source>
</evidence>
<dbReference type="GeneID" id="49386481"/>
<dbReference type="Proteomes" id="UP000231791">
    <property type="component" value="Chromosome"/>
</dbReference>
<keyword evidence="2" id="KW-1185">Reference proteome</keyword>
<gene>
    <name evidence="1" type="ORF">SLAV_27365</name>
</gene>
<dbReference type="Pfam" id="PF14273">
    <property type="entry name" value="DUF4360"/>
    <property type="match status" value="1"/>
</dbReference>
<dbReference type="RefSeq" id="WP_030228296.1">
    <property type="nucleotide sequence ID" value="NZ_CP024985.1"/>
</dbReference>
<name>A0A2K8PKL6_STRLA</name>
<sequence>MRLRRLTFGAAAIALAAVAAPAPAQADTPAVPPGHVTVEVVGANGSGCPAGTASVAAAPDNTAFTVTYSDYLAQTGAGSGGTDFRKNCQLALRVHVPQGYTYAIARADYRGFASLQRGAFGQERAGYYFQGASQTARTTHQFNGPYGDNWQASDQTGYTDLVWAPCGETRNLNVNTELRVYAGSSSPQALNFMSMDSTDGSVNTVYHFEWKECPAA</sequence>
<dbReference type="AlphaFoldDB" id="A0A2K8PKL6"/>
<dbReference type="PANTHER" id="PTHR38847">
    <property type="match status" value="1"/>
</dbReference>
<dbReference type="EMBL" id="CP024985">
    <property type="protein sequence ID" value="ATZ27264.1"/>
    <property type="molecule type" value="Genomic_DNA"/>
</dbReference>
<organism evidence="1 2">
    <name type="scientific">Streptomyces lavendulae subsp. lavendulae</name>
    <dbReference type="NCBI Taxonomy" id="58340"/>
    <lineage>
        <taxon>Bacteria</taxon>
        <taxon>Bacillati</taxon>
        <taxon>Actinomycetota</taxon>
        <taxon>Actinomycetes</taxon>
        <taxon>Kitasatosporales</taxon>
        <taxon>Streptomycetaceae</taxon>
        <taxon>Streptomyces</taxon>
    </lineage>
</organism>
<dbReference type="PANTHER" id="PTHR38847:SF1">
    <property type="entry name" value="PSEUDOURIDINE SYNTHASE RSUA_RLUA-LIKE DOMAIN-CONTAINING PROTEIN"/>
    <property type="match status" value="1"/>
</dbReference>
<reference evidence="1 2" key="1">
    <citation type="submission" date="2017-11" db="EMBL/GenBank/DDBJ databases">
        <title>Complete genome sequence of Streptomyces lavendulae subsp. lavendulae CCM 3239 (formerly 'Streptomyces aureofaciens CCM 3239'), the producer of the angucycline-type antibiotic auricin.</title>
        <authorList>
            <person name="Busche T."/>
            <person name="Novakova R."/>
            <person name="Al'Dilaimi A."/>
            <person name="Homerova D."/>
            <person name="Feckova L."/>
            <person name="Rezuchova B."/>
            <person name="Mingyar E."/>
            <person name="Csolleiova D."/>
            <person name="Bekeova C."/>
            <person name="Winkler A."/>
            <person name="Sevcikova B."/>
            <person name="Kalinowski J."/>
            <person name="Kormanec J."/>
            <person name="Ruckert C."/>
        </authorList>
    </citation>
    <scope>NUCLEOTIDE SEQUENCE [LARGE SCALE GENOMIC DNA]</scope>
    <source>
        <strain evidence="1 2">CCM 3239</strain>
    </source>
</reference>
<accession>A0A2K8PKL6</accession>
<protein>
    <submittedName>
        <fullName evidence="1">Uncharacterized protein</fullName>
    </submittedName>
</protein>
<evidence type="ECO:0000313" key="2">
    <source>
        <dbReference type="Proteomes" id="UP000231791"/>
    </source>
</evidence>
<dbReference type="KEGG" id="slx:SLAV_27365"/>
<dbReference type="InterPro" id="IPR025649">
    <property type="entry name" value="DUF4360"/>
</dbReference>
<proteinExistence type="predicted"/>